<dbReference type="Pfam" id="PF09912">
    <property type="entry name" value="DUF2141"/>
    <property type="match status" value="1"/>
</dbReference>
<evidence type="ECO:0000313" key="2">
    <source>
        <dbReference type="EMBL" id="MBI1686290.1"/>
    </source>
</evidence>
<protein>
    <submittedName>
        <fullName evidence="2">DUF2141 domain-containing protein</fullName>
    </submittedName>
</protein>
<keyword evidence="1" id="KW-0732">Signal</keyword>
<accession>A0ABS0T327</accession>
<evidence type="ECO:0000256" key="1">
    <source>
        <dbReference type="SAM" id="SignalP"/>
    </source>
</evidence>
<reference evidence="2 3" key="1">
    <citation type="submission" date="2020-11" db="EMBL/GenBank/DDBJ databases">
        <title>genome sequence of strain KACC 18849.</title>
        <authorList>
            <person name="Gao J."/>
            <person name="Zhang X."/>
        </authorList>
    </citation>
    <scope>NUCLEOTIDE SEQUENCE [LARGE SCALE GENOMIC DNA]</scope>
    <source>
        <strain evidence="2 3">KACC 18849</strain>
    </source>
</reference>
<name>A0ABS0T327_9CAUL</name>
<dbReference type="EMBL" id="JADWOX010000020">
    <property type="protein sequence ID" value="MBI1686290.1"/>
    <property type="molecule type" value="Genomic_DNA"/>
</dbReference>
<sequence length="164" mass="16407">MRLLPLLACAALLTVPAAGLCQTPDAAALAPATPPAIAPTAPAAGDASLALTFPALKSHEGVLMVALFDSQAAWAGGKPVQVAFVPATAAEPVAKIEGLAAGTYAARVFQDLDGDQRLSMNPFGLPVEPYGFSGGAKANMGPPPFAAAAFTVTPGDNAQTITLR</sequence>
<feature type="chain" id="PRO_5045480198" evidence="1">
    <location>
        <begin position="18"/>
        <end position="164"/>
    </location>
</feature>
<proteinExistence type="predicted"/>
<dbReference type="InterPro" id="IPR018673">
    <property type="entry name" value="DUF2141"/>
</dbReference>
<comment type="caution">
    <text evidence="2">The sequence shown here is derived from an EMBL/GenBank/DDBJ whole genome shotgun (WGS) entry which is preliminary data.</text>
</comment>
<keyword evidence="3" id="KW-1185">Reference proteome</keyword>
<feature type="signal peptide" evidence="1">
    <location>
        <begin position="1"/>
        <end position="17"/>
    </location>
</feature>
<dbReference type="Proteomes" id="UP000639859">
    <property type="component" value="Unassembled WGS sequence"/>
</dbReference>
<dbReference type="RefSeq" id="WP_198578184.1">
    <property type="nucleotide sequence ID" value="NZ_JADWOX010000020.1"/>
</dbReference>
<evidence type="ECO:0000313" key="3">
    <source>
        <dbReference type="Proteomes" id="UP000639859"/>
    </source>
</evidence>
<organism evidence="2 3">
    <name type="scientific">Caulobacter hibisci</name>
    <dbReference type="NCBI Taxonomy" id="2035993"/>
    <lineage>
        <taxon>Bacteria</taxon>
        <taxon>Pseudomonadati</taxon>
        <taxon>Pseudomonadota</taxon>
        <taxon>Alphaproteobacteria</taxon>
        <taxon>Caulobacterales</taxon>
        <taxon>Caulobacteraceae</taxon>
        <taxon>Caulobacter</taxon>
    </lineage>
</organism>
<gene>
    <name evidence="2" type="ORF">I4Q42_21690</name>
</gene>